<evidence type="ECO:0000256" key="4">
    <source>
        <dbReference type="PROSITE-ProRule" id="PRU00449"/>
    </source>
</evidence>
<dbReference type="InterPro" id="IPR035896">
    <property type="entry name" value="AN1-like_Znf"/>
</dbReference>
<gene>
    <name evidence="7" type="ORF">J8273_0642</name>
</gene>
<keyword evidence="8" id="KW-1185">Reference proteome</keyword>
<dbReference type="Gene3D" id="4.10.1110.10">
    <property type="entry name" value="AN1-like Zinc finger"/>
    <property type="match status" value="1"/>
</dbReference>
<accession>A0A8J6BHE2</accession>
<dbReference type="InterPro" id="IPR050652">
    <property type="entry name" value="AN1_A20_ZnFinger"/>
</dbReference>
<dbReference type="SMART" id="SM00154">
    <property type="entry name" value="ZnF_AN1"/>
    <property type="match status" value="1"/>
</dbReference>
<dbReference type="PROSITE" id="PS51039">
    <property type="entry name" value="ZF_AN1"/>
    <property type="match status" value="1"/>
</dbReference>
<dbReference type="AlphaFoldDB" id="A0A8J6BHE2"/>
<keyword evidence="3" id="KW-0862">Zinc</keyword>
<feature type="region of interest" description="Disordered" evidence="5">
    <location>
        <begin position="1"/>
        <end position="69"/>
    </location>
</feature>
<organism evidence="7 8">
    <name type="scientific">Carpediemonas membranifera</name>
    <dbReference type="NCBI Taxonomy" id="201153"/>
    <lineage>
        <taxon>Eukaryota</taxon>
        <taxon>Metamonada</taxon>
        <taxon>Carpediemonas-like organisms</taxon>
        <taxon>Carpediemonas</taxon>
    </lineage>
</organism>
<feature type="domain" description="AN1-type" evidence="6">
    <location>
        <begin position="91"/>
        <end position="136"/>
    </location>
</feature>
<keyword evidence="2 4" id="KW-0863">Zinc-finger</keyword>
<dbReference type="InterPro" id="IPR000058">
    <property type="entry name" value="Znf_AN1"/>
</dbReference>
<dbReference type="EMBL" id="JAHDYR010000001">
    <property type="protein sequence ID" value="KAG9397512.1"/>
    <property type="molecule type" value="Genomic_DNA"/>
</dbReference>
<evidence type="ECO:0000259" key="6">
    <source>
        <dbReference type="PROSITE" id="PS51039"/>
    </source>
</evidence>
<comment type="caution">
    <text evidence="7">The sequence shown here is derived from an EMBL/GenBank/DDBJ whole genome shotgun (WGS) entry which is preliminary data.</text>
</comment>
<evidence type="ECO:0000256" key="5">
    <source>
        <dbReference type="SAM" id="MobiDB-lite"/>
    </source>
</evidence>
<evidence type="ECO:0000313" key="8">
    <source>
        <dbReference type="Proteomes" id="UP000717585"/>
    </source>
</evidence>
<sequence>MQQSSPSFNSEHRHDPFAPSFPLMKEKQQSPVTFGSPIPLQKKSGLDLFKPTPKQQNMTAKDMFSKPSAPKETISLFKNSVVPEKQKQSTSHDSSKCATCGKSTVLGFTCKCGHTYCTKHRMPEHHACTFDHAAAARSQIAKANPVVAKSQVSTMW</sequence>
<evidence type="ECO:0000313" key="7">
    <source>
        <dbReference type="EMBL" id="KAG9397512.1"/>
    </source>
</evidence>
<dbReference type="OrthoDB" id="428577at2759"/>
<dbReference type="Pfam" id="PF01428">
    <property type="entry name" value="zf-AN1"/>
    <property type="match status" value="1"/>
</dbReference>
<reference evidence="7" key="1">
    <citation type="submission" date="2021-05" db="EMBL/GenBank/DDBJ databases">
        <title>A free-living protist that lacks canonical eukaryotic 1 DNA replication and segregation systems.</title>
        <authorList>
            <person name="Salas-Leiva D.E."/>
            <person name="Tromer E.C."/>
            <person name="Curtis B.A."/>
            <person name="Jerlstrom-Hultqvist J."/>
            <person name="Kolisko M."/>
            <person name="Yi Z."/>
            <person name="Salas-Leiva J.S."/>
            <person name="Gallot-Lavallee L."/>
            <person name="Kops G.J.P.L."/>
            <person name="Archibald J.M."/>
            <person name="Simpson A.G.B."/>
            <person name="Roger A.J."/>
        </authorList>
    </citation>
    <scope>NUCLEOTIDE SEQUENCE</scope>
    <source>
        <strain evidence="7">BICM</strain>
    </source>
</reference>
<evidence type="ECO:0000256" key="2">
    <source>
        <dbReference type="ARBA" id="ARBA00022771"/>
    </source>
</evidence>
<proteinExistence type="predicted"/>
<protein>
    <submittedName>
        <fullName evidence="7">AN1-like Zinc finger</fullName>
    </submittedName>
</protein>
<keyword evidence="1" id="KW-0479">Metal-binding</keyword>
<evidence type="ECO:0000256" key="3">
    <source>
        <dbReference type="ARBA" id="ARBA00022833"/>
    </source>
</evidence>
<dbReference type="SUPFAM" id="SSF118310">
    <property type="entry name" value="AN1-like Zinc finger"/>
    <property type="match status" value="1"/>
</dbReference>
<name>A0A8J6BHE2_9EUKA</name>
<dbReference type="GO" id="GO:0008270">
    <property type="term" value="F:zinc ion binding"/>
    <property type="evidence" value="ECO:0007669"/>
    <property type="project" value="UniProtKB-KW"/>
</dbReference>
<dbReference type="PANTHER" id="PTHR10634">
    <property type="entry name" value="AN1-TYPE ZINC FINGER PROTEIN"/>
    <property type="match status" value="1"/>
</dbReference>
<evidence type="ECO:0000256" key="1">
    <source>
        <dbReference type="ARBA" id="ARBA00022723"/>
    </source>
</evidence>
<dbReference type="Proteomes" id="UP000717585">
    <property type="component" value="Unassembled WGS sequence"/>
</dbReference>